<dbReference type="Pfam" id="PF04290">
    <property type="entry name" value="DctQ"/>
    <property type="match status" value="1"/>
</dbReference>
<reference evidence="9 10" key="1">
    <citation type="submission" date="2021-07" db="EMBL/GenBank/DDBJ databases">
        <title>A novel Jannaschia species isolated from marine dinoflagellate Ceratoperidinium margalefii.</title>
        <authorList>
            <person name="Jiang Y."/>
            <person name="Li Z."/>
        </authorList>
    </citation>
    <scope>NUCLEOTIDE SEQUENCE [LARGE SCALE GENOMIC DNA]</scope>
    <source>
        <strain evidence="9 10">J12C1-MA-4</strain>
    </source>
</reference>
<feature type="transmembrane region" description="Helical" evidence="7">
    <location>
        <begin position="12"/>
        <end position="35"/>
    </location>
</feature>
<feature type="transmembrane region" description="Helical" evidence="7">
    <location>
        <begin position="130"/>
        <end position="148"/>
    </location>
</feature>
<evidence type="ECO:0000256" key="6">
    <source>
        <dbReference type="ARBA" id="ARBA00023136"/>
    </source>
</evidence>
<evidence type="ECO:0000259" key="8">
    <source>
        <dbReference type="Pfam" id="PF04290"/>
    </source>
</evidence>
<dbReference type="InterPro" id="IPR055348">
    <property type="entry name" value="DctQ"/>
</dbReference>
<protein>
    <recommendedName>
        <fullName evidence="7">TRAP transporter small permease protein</fullName>
    </recommendedName>
</protein>
<comment type="function">
    <text evidence="7">Part of the tripartite ATP-independent periplasmic (TRAP) transport system.</text>
</comment>
<dbReference type="RefSeq" id="WP_219004540.1">
    <property type="nucleotide sequence ID" value="NZ_CP079194.1"/>
</dbReference>
<gene>
    <name evidence="9" type="ORF">KYE46_07275</name>
</gene>
<comment type="subcellular location">
    <subcellularLocation>
        <location evidence="7">Cell inner membrane</location>
        <topology evidence="7">Multi-pass membrane protein</topology>
    </subcellularLocation>
    <subcellularLocation>
        <location evidence="1">Cell membrane</location>
        <topology evidence="1">Multi-pass membrane protein</topology>
    </subcellularLocation>
</comment>
<dbReference type="Proteomes" id="UP000825009">
    <property type="component" value="Chromosome"/>
</dbReference>
<keyword evidence="5 7" id="KW-1133">Transmembrane helix</keyword>
<evidence type="ECO:0000256" key="4">
    <source>
        <dbReference type="ARBA" id="ARBA00022692"/>
    </source>
</evidence>
<evidence type="ECO:0000256" key="3">
    <source>
        <dbReference type="ARBA" id="ARBA00022475"/>
    </source>
</evidence>
<evidence type="ECO:0000313" key="9">
    <source>
        <dbReference type="EMBL" id="QXT41010.1"/>
    </source>
</evidence>
<accession>A0A8F6TYF9</accession>
<keyword evidence="7" id="KW-0997">Cell inner membrane</keyword>
<keyword evidence="4 7" id="KW-0812">Transmembrane</keyword>
<sequence length="173" mass="19385">MRIFDVLEKIIHSIGVGTAWLTVVPIAFFTCLQMLDRKLHLGVSSYLPDFSTSLLFILIFMTFGFTYLRDGHVRVDVFRRNLPPRRLAWIELGGCLLVLLPLAAILTYYGWDGLMRTTQFADTDIWARRVAAVIGPVVLGLAGLIVSARNVAFLRGNRDNPSPLSQEDLPHGD</sequence>
<keyword evidence="2 7" id="KW-0813">Transport</keyword>
<keyword evidence="6 7" id="KW-0472">Membrane</keyword>
<evidence type="ECO:0000256" key="5">
    <source>
        <dbReference type="ARBA" id="ARBA00022989"/>
    </source>
</evidence>
<dbReference type="AlphaFoldDB" id="A0A8F6TYF9"/>
<proteinExistence type="inferred from homology"/>
<name>A0A8F6TYF9_9RHOB</name>
<comment type="similarity">
    <text evidence="7">Belongs to the TRAP transporter small permease family.</text>
</comment>
<organism evidence="9 10">
    <name type="scientific">Gymnodinialimonas ceratoperidinii</name>
    <dbReference type="NCBI Taxonomy" id="2856823"/>
    <lineage>
        <taxon>Bacteria</taxon>
        <taxon>Pseudomonadati</taxon>
        <taxon>Pseudomonadota</taxon>
        <taxon>Alphaproteobacteria</taxon>
        <taxon>Rhodobacterales</taxon>
        <taxon>Paracoccaceae</taxon>
        <taxon>Gymnodinialimonas</taxon>
    </lineage>
</organism>
<dbReference type="GO" id="GO:0005886">
    <property type="term" value="C:plasma membrane"/>
    <property type="evidence" value="ECO:0007669"/>
    <property type="project" value="UniProtKB-SubCell"/>
</dbReference>
<evidence type="ECO:0000256" key="7">
    <source>
        <dbReference type="RuleBase" id="RU369079"/>
    </source>
</evidence>
<evidence type="ECO:0000256" key="2">
    <source>
        <dbReference type="ARBA" id="ARBA00022448"/>
    </source>
</evidence>
<keyword evidence="3" id="KW-1003">Cell membrane</keyword>
<keyword evidence="10" id="KW-1185">Reference proteome</keyword>
<evidence type="ECO:0000256" key="1">
    <source>
        <dbReference type="ARBA" id="ARBA00004651"/>
    </source>
</evidence>
<feature type="domain" description="Tripartite ATP-independent periplasmic transporters DctQ component" evidence="8">
    <location>
        <begin position="27"/>
        <end position="146"/>
    </location>
</feature>
<feature type="transmembrane region" description="Helical" evidence="7">
    <location>
        <begin position="89"/>
        <end position="110"/>
    </location>
</feature>
<dbReference type="KEGG" id="gce:KYE46_07275"/>
<evidence type="ECO:0000313" key="10">
    <source>
        <dbReference type="Proteomes" id="UP000825009"/>
    </source>
</evidence>
<comment type="subunit">
    <text evidence="7">The complex comprises the extracytoplasmic solute receptor protein and the two transmembrane proteins.</text>
</comment>
<feature type="transmembrane region" description="Helical" evidence="7">
    <location>
        <begin position="50"/>
        <end position="68"/>
    </location>
</feature>
<dbReference type="GO" id="GO:0022857">
    <property type="term" value="F:transmembrane transporter activity"/>
    <property type="evidence" value="ECO:0007669"/>
    <property type="project" value="UniProtKB-UniRule"/>
</dbReference>
<dbReference type="EMBL" id="CP079194">
    <property type="protein sequence ID" value="QXT41010.1"/>
    <property type="molecule type" value="Genomic_DNA"/>
</dbReference>